<sequence>MAWDQISVTDRSQSKEGYWDRLHCFADDCNFFPTSASTSSFSVSLSCRANLFDCCGEFCNMADIEPEVGTVQPKKRTFKKFTFRGVDLDALLDMSSDELVELFHARARRRFQRGLKRKPMALIKKLRKAKREAPAGEKPEPVRTHLRNMIIVPEMIGSVIGVYNGKTFNQVEIKPEMIGHYLGEFSISYKPVKHGRPGIGATHSSRFIPLK</sequence>
<comment type="similarity">
    <text evidence="1 4">Belongs to the universal ribosomal protein uS19 family.</text>
</comment>
<dbReference type="PROSITE" id="PS00323">
    <property type="entry name" value="RIBOSOMAL_S19"/>
    <property type="match status" value="1"/>
</dbReference>
<accession>A0A2R6XS51</accession>
<dbReference type="HAMAP" id="MF_00531">
    <property type="entry name" value="Ribosomal_uS19"/>
    <property type="match status" value="1"/>
</dbReference>
<keyword evidence="6" id="KW-1185">Reference proteome</keyword>
<evidence type="ECO:0000256" key="4">
    <source>
        <dbReference type="RuleBase" id="RU003485"/>
    </source>
</evidence>
<dbReference type="PANTHER" id="PTHR11880:SF2">
    <property type="entry name" value="SMALL RIBOSOMAL SUBUNIT PROTEIN US19"/>
    <property type="match status" value="1"/>
</dbReference>
<dbReference type="GO" id="GO:0022627">
    <property type="term" value="C:cytosolic small ribosomal subunit"/>
    <property type="evidence" value="ECO:0000318"/>
    <property type="project" value="GO_Central"/>
</dbReference>
<name>A0A2R6XS51_MARPO</name>
<dbReference type="AlphaFoldDB" id="A0A2R6XS51"/>
<dbReference type="FunFam" id="3.30.860.10:FF:000002">
    <property type="entry name" value="40S ribosomal protein S15"/>
    <property type="match status" value="1"/>
</dbReference>
<dbReference type="InterPro" id="IPR020934">
    <property type="entry name" value="Ribosomal_uS19_CS"/>
</dbReference>
<dbReference type="GO" id="GO:0003735">
    <property type="term" value="F:structural constituent of ribosome"/>
    <property type="evidence" value="ECO:0000318"/>
    <property type="project" value="GO_Central"/>
</dbReference>
<proteinExistence type="inferred from homology"/>
<reference evidence="6" key="1">
    <citation type="journal article" date="2017" name="Cell">
        <title>Insights into land plant evolution garnered from the Marchantia polymorpha genome.</title>
        <authorList>
            <person name="Bowman J.L."/>
            <person name="Kohchi T."/>
            <person name="Yamato K.T."/>
            <person name="Jenkins J."/>
            <person name="Shu S."/>
            <person name="Ishizaki K."/>
            <person name="Yamaoka S."/>
            <person name="Nishihama R."/>
            <person name="Nakamura Y."/>
            <person name="Berger F."/>
            <person name="Adam C."/>
            <person name="Aki S.S."/>
            <person name="Althoff F."/>
            <person name="Araki T."/>
            <person name="Arteaga-Vazquez M.A."/>
            <person name="Balasubrmanian S."/>
            <person name="Barry K."/>
            <person name="Bauer D."/>
            <person name="Boehm C.R."/>
            <person name="Briginshaw L."/>
            <person name="Caballero-Perez J."/>
            <person name="Catarino B."/>
            <person name="Chen F."/>
            <person name="Chiyoda S."/>
            <person name="Chovatia M."/>
            <person name="Davies K.M."/>
            <person name="Delmans M."/>
            <person name="Demura T."/>
            <person name="Dierschke T."/>
            <person name="Dolan L."/>
            <person name="Dorantes-Acosta A.E."/>
            <person name="Eklund D.M."/>
            <person name="Florent S.N."/>
            <person name="Flores-Sandoval E."/>
            <person name="Fujiyama A."/>
            <person name="Fukuzawa H."/>
            <person name="Galik B."/>
            <person name="Grimanelli D."/>
            <person name="Grimwood J."/>
            <person name="Grossniklaus U."/>
            <person name="Hamada T."/>
            <person name="Haseloff J."/>
            <person name="Hetherington A.J."/>
            <person name="Higo A."/>
            <person name="Hirakawa Y."/>
            <person name="Hundley H.N."/>
            <person name="Ikeda Y."/>
            <person name="Inoue K."/>
            <person name="Inoue S.I."/>
            <person name="Ishida S."/>
            <person name="Jia Q."/>
            <person name="Kakita M."/>
            <person name="Kanazawa T."/>
            <person name="Kawai Y."/>
            <person name="Kawashima T."/>
            <person name="Kennedy M."/>
            <person name="Kinose K."/>
            <person name="Kinoshita T."/>
            <person name="Kohara Y."/>
            <person name="Koide E."/>
            <person name="Komatsu K."/>
            <person name="Kopischke S."/>
            <person name="Kubo M."/>
            <person name="Kyozuka J."/>
            <person name="Lagercrantz U."/>
            <person name="Lin S.S."/>
            <person name="Lindquist E."/>
            <person name="Lipzen A.M."/>
            <person name="Lu C.W."/>
            <person name="De Luna E."/>
            <person name="Martienssen R.A."/>
            <person name="Minamino N."/>
            <person name="Mizutani M."/>
            <person name="Mizutani M."/>
            <person name="Mochizuki N."/>
            <person name="Monte I."/>
            <person name="Mosher R."/>
            <person name="Nagasaki H."/>
            <person name="Nakagami H."/>
            <person name="Naramoto S."/>
            <person name="Nishitani K."/>
            <person name="Ohtani M."/>
            <person name="Okamoto T."/>
            <person name="Okumura M."/>
            <person name="Phillips J."/>
            <person name="Pollak B."/>
            <person name="Reinders A."/>
            <person name="Rovekamp M."/>
            <person name="Sano R."/>
            <person name="Sawa S."/>
            <person name="Schmid M.W."/>
            <person name="Shirakawa M."/>
            <person name="Solano R."/>
            <person name="Spunde A."/>
            <person name="Suetsugu N."/>
            <person name="Sugano S."/>
            <person name="Sugiyama A."/>
            <person name="Sun R."/>
            <person name="Suzuki Y."/>
            <person name="Takenaka M."/>
            <person name="Takezawa D."/>
            <person name="Tomogane H."/>
            <person name="Tsuzuki M."/>
            <person name="Ueda T."/>
            <person name="Umeda M."/>
            <person name="Ward J.M."/>
            <person name="Watanabe Y."/>
            <person name="Yazaki K."/>
            <person name="Yokoyama R."/>
            <person name="Yoshitake Y."/>
            <person name="Yotsui I."/>
            <person name="Zachgo S."/>
            <person name="Schmutz J."/>
        </authorList>
    </citation>
    <scope>NUCLEOTIDE SEQUENCE [LARGE SCALE GENOMIC DNA]</scope>
    <source>
        <strain evidence="6">Tak-1</strain>
    </source>
</reference>
<evidence type="ECO:0000256" key="2">
    <source>
        <dbReference type="ARBA" id="ARBA00022980"/>
    </source>
</evidence>
<dbReference type="InterPro" id="IPR023575">
    <property type="entry name" value="Ribosomal_uS19_SF"/>
</dbReference>
<evidence type="ECO:0000313" key="5">
    <source>
        <dbReference type="EMBL" id="PTQ48915.1"/>
    </source>
</evidence>
<dbReference type="Gene3D" id="3.30.860.10">
    <property type="entry name" value="30s Ribosomal Protein S19, Chain A"/>
    <property type="match status" value="1"/>
</dbReference>
<evidence type="ECO:0000256" key="1">
    <source>
        <dbReference type="ARBA" id="ARBA00007345"/>
    </source>
</evidence>
<evidence type="ECO:0000313" key="6">
    <source>
        <dbReference type="Proteomes" id="UP000244005"/>
    </source>
</evidence>
<protein>
    <recommendedName>
        <fullName evidence="7">40S ribosomal protein S15</fullName>
    </recommendedName>
</protein>
<organism evidence="5 6">
    <name type="scientific">Marchantia polymorpha</name>
    <name type="common">Common liverwort</name>
    <name type="synonym">Marchantia aquatica</name>
    <dbReference type="NCBI Taxonomy" id="3197"/>
    <lineage>
        <taxon>Eukaryota</taxon>
        <taxon>Viridiplantae</taxon>
        <taxon>Streptophyta</taxon>
        <taxon>Embryophyta</taxon>
        <taxon>Marchantiophyta</taxon>
        <taxon>Marchantiopsida</taxon>
        <taxon>Marchantiidae</taxon>
        <taxon>Marchantiales</taxon>
        <taxon>Marchantiaceae</taxon>
        <taxon>Marchantia</taxon>
    </lineage>
</organism>
<keyword evidence="2 4" id="KW-0689">Ribosomal protein</keyword>
<dbReference type="SUPFAM" id="SSF54570">
    <property type="entry name" value="Ribosomal protein S19"/>
    <property type="match status" value="1"/>
</dbReference>
<dbReference type="Pfam" id="PF00203">
    <property type="entry name" value="Ribosomal_S19"/>
    <property type="match status" value="1"/>
</dbReference>
<dbReference type="GO" id="GO:0006412">
    <property type="term" value="P:translation"/>
    <property type="evidence" value="ECO:0007669"/>
    <property type="project" value="InterPro"/>
</dbReference>
<dbReference type="OrthoDB" id="1072458at2759"/>
<dbReference type="Proteomes" id="UP000244005">
    <property type="component" value="Unassembled WGS sequence"/>
</dbReference>
<dbReference type="NCBIfam" id="TIGR01025">
    <property type="entry name" value="uS19_arch"/>
    <property type="match status" value="1"/>
</dbReference>
<evidence type="ECO:0008006" key="7">
    <source>
        <dbReference type="Google" id="ProtNLM"/>
    </source>
</evidence>
<gene>
    <name evidence="5" type="ORF">MARPO_0004s0172</name>
</gene>
<dbReference type="InterPro" id="IPR005713">
    <property type="entry name" value="Ribosomal_uS19_euk/arc"/>
</dbReference>
<dbReference type="EMBL" id="KZ772676">
    <property type="protein sequence ID" value="PTQ48915.1"/>
    <property type="molecule type" value="Genomic_DNA"/>
</dbReference>
<evidence type="ECO:0000256" key="3">
    <source>
        <dbReference type="ARBA" id="ARBA00023274"/>
    </source>
</evidence>
<dbReference type="PANTHER" id="PTHR11880">
    <property type="entry name" value="RIBOSOMAL PROTEIN S19P FAMILY MEMBER"/>
    <property type="match status" value="1"/>
</dbReference>
<dbReference type="GO" id="GO:0003723">
    <property type="term" value="F:RNA binding"/>
    <property type="evidence" value="ECO:0007669"/>
    <property type="project" value="InterPro"/>
</dbReference>
<dbReference type="OMA" id="PMENDMI"/>
<dbReference type="PRINTS" id="PR00975">
    <property type="entry name" value="RIBOSOMALS19"/>
</dbReference>
<dbReference type="NCBIfam" id="NF003121">
    <property type="entry name" value="PRK04038.1"/>
    <property type="match status" value="1"/>
</dbReference>
<dbReference type="InterPro" id="IPR002222">
    <property type="entry name" value="Ribosomal_uS19"/>
</dbReference>
<keyword evidence="3 4" id="KW-0687">Ribonucleoprotein</keyword>